<proteinExistence type="inferred from homology"/>
<dbReference type="GO" id="GO:0000271">
    <property type="term" value="P:polysaccharide biosynthetic process"/>
    <property type="evidence" value="ECO:0007669"/>
    <property type="project" value="InterPro"/>
</dbReference>
<dbReference type="Proteomes" id="UP000001400">
    <property type="component" value="Chromosome"/>
</dbReference>
<evidence type="ECO:0000313" key="8">
    <source>
        <dbReference type="Proteomes" id="UP000001400"/>
    </source>
</evidence>
<keyword evidence="4" id="KW-1133">Transmembrane helix</keyword>
<dbReference type="GeneID" id="8827135"/>
<feature type="domain" description="GtrA/DPMS transmembrane" evidence="6">
    <location>
        <begin position="12"/>
        <end position="133"/>
    </location>
</feature>
<dbReference type="AlphaFoldDB" id="B5IHH9"/>
<evidence type="ECO:0000256" key="5">
    <source>
        <dbReference type="ARBA" id="ARBA00023136"/>
    </source>
</evidence>
<dbReference type="eggNOG" id="arCOG02228">
    <property type="taxonomic scope" value="Archaea"/>
</dbReference>
<gene>
    <name evidence="7" type="ordered locus">Aboo_0194</name>
</gene>
<dbReference type="PANTHER" id="PTHR38459:SF1">
    <property type="entry name" value="PROPHAGE BACTOPRENOL-LINKED GLUCOSE TRANSLOCASE HOMOLOG"/>
    <property type="match status" value="1"/>
</dbReference>
<dbReference type="STRING" id="439481.Aboo_0194"/>
<dbReference type="GO" id="GO:0005886">
    <property type="term" value="C:plasma membrane"/>
    <property type="evidence" value="ECO:0007669"/>
    <property type="project" value="TreeGrafter"/>
</dbReference>
<comment type="similarity">
    <text evidence="2">Belongs to the GtrA family.</text>
</comment>
<dbReference type="HOGENOM" id="CLU_1639869_0_0_2"/>
<evidence type="ECO:0000256" key="4">
    <source>
        <dbReference type="ARBA" id="ARBA00022989"/>
    </source>
</evidence>
<evidence type="ECO:0000313" key="7">
    <source>
        <dbReference type="EMBL" id="ADD08006.1"/>
    </source>
</evidence>
<dbReference type="OrthoDB" id="44002at2157"/>
<dbReference type="InterPro" id="IPR007267">
    <property type="entry name" value="GtrA_DPMS_TM"/>
</dbReference>
<evidence type="ECO:0000256" key="1">
    <source>
        <dbReference type="ARBA" id="ARBA00004141"/>
    </source>
</evidence>
<protein>
    <submittedName>
        <fullName evidence="7">GtrA family protein</fullName>
    </submittedName>
</protein>
<accession>B5IHH9</accession>
<dbReference type="Pfam" id="PF04138">
    <property type="entry name" value="GtrA_DPMS_TM"/>
    <property type="match status" value="1"/>
</dbReference>
<organism evidence="7 8">
    <name type="scientific">Aciduliprofundum boonei (strain DSM 19572 / T469)</name>
    <dbReference type="NCBI Taxonomy" id="439481"/>
    <lineage>
        <taxon>Archaea</taxon>
        <taxon>Methanobacteriati</taxon>
        <taxon>Thermoplasmatota</taxon>
        <taxon>DHVE2 group</taxon>
        <taxon>Candidatus Aciduliprofundum</taxon>
    </lineage>
</organism>
<keyword evidence="3" id="KW-0812">Transmembrane</keyword>
<dbReference type="RefSeq" id="WP_008086722.1">
    <property type="nucleotide sequence ID" value="NC_013926.1"/>
</dbReference>
<comment type="subcellular location">
    <subcellularLocation>
        <location evidence="1">Membrane</location>
        <topology evidence="1">Multi-pass membrane protein</topology>
    </subcellularLocation>
</comment>
<keyword evidence="5" id="KW-0472">Membrane</keyword>
<dbReference type="PANTHER" id="PTHR38459">
    <property type="entry name" value="PROPHAGE BACTOPRENOL-LINKED GLUCOSE TRANSLOCASE HOMOLOG"/>
    <property type="match status" value="1"/>
</dbReference>
<dbReference type="EMBL" id="CP001941">
    <property type="protein sequence ID" value="ADD08006.1"/>
    <property type="molecule type" value="Genomic_DNA"/>
</dbReference>
<dbReference type="KEGG" id="abi:Aboo_0194"/>
<name>B5IHH9_ACIB4</name>
<evidence type="ECO:0000256" key="3">
    <source>
        <dbReference type="ARBA" id="ARBA00022692"/>
    </source>
</evidence>
<reference evidence="7" key="1">
    <citation type="submission" date="2010-02" db="EMBL/GenBank/DDBJ databases">
        <title>Complete sequence of Aciduliprofundum boonei T469.</title>
        <authorList>
            <consortium name="US DOE Joint Genome Institute"/>
            <person name="Lucas S."/>
            <person name="Copeland A."/>
            <person name="Lapidus A."/>
            <person name="Cheng J.-F."/>
            <person name="Bruce D."/>
            <person name="Goodwin L."/>
            <person name="Pitluck S."/>
            <person name="Saunders E."/>
            <person name="Detter J.C."/>
            <person name="Han C."/>
            <person name="Tapia R."/>
            <person name="Land M."/>
            <person name="Hauser L."/>
            <person name="Kyrpides N."/>
            <person name="Mikhailova N."/>
            <person name="Flores G."/>
            <person name="Reysenbach A.-L."/>
            <person name="Woyke T."/>
        </authorList>
    </citation>
    <scope>NUCLEOTIDE SEQUENCE</scope>
    <source>
        <strain evidence="7">T469</strain>
    </source>
</reference>
<sequence>MNSKKEIITFVKFTLVGVLGAAVGSAIITYFTHKLPEDASPLAYIVPYLLSVEAGILVTFYPNDVWVFREEKYKLNVWQRLVAYHGALFGGFIIQTIVFSFFLLIHTPMRTAYFMGVGAAALWNYVVSRKTVFVGGEKNKSRGLRGRLSWKRVRSHTGKKK</sequence>
<keyword evidence="8" id="KW-1185">Reference proteome</keyword>
<evidence type="ECO:0000256" key="2">
    <source>
        <dbReference type="ARBA" id="ARBA00009399"/>
    </source>
</evidence>
<dbReference type="InterPro" id="IPR051401">
    <property type="entry name" value="GtrA_CellWall_Glycosyl"/>
</dbReference>
<evidence type="ECO:0000259" key="6">
    <source>
        <dbReference type="Pfam" id="PF04138"/>
    </source>
</evidence>